<dbReference type="InterPro" id="IPR037800">
    <property type="entry name" value="GCN5"/>
</dbReference>
<keyword evidence="5" id="KW-0808">Transferase</keyword>
<evidence type="ECO:0000256" key="16">
    <source>
        <dbReference type="SAM" id="MobiDB-lite"/>
    </source>
</evidence>
<accession>A0AAN9TBX2</accession>
<dbReference type="PANTHER" id="PTHR45750">
    <property type="entry name" value="GH11602P"/>
    <property type="match status" value="1"/>
</dbReference>
<dbReference type="PROSITE" id="PS50014">
    <property type="entry name" value="BROMODOMAIN_2"/>
    <property type="match status" value="1"/>
</dbReference>
<keyword evidence="7" id="KW-0805">Transcription regulation</keyword>
<feature type="region of interest" description="Disordered" evidence="16">
    <location>
        <begin position="399"/>
        <end position="442"/>
    </location>
</feature>
<dbReference type="PANTHER" id="PTHR45750:SF3">
    <property type="entry name" value="HISTONE ACETYLTRANSFERASE"/>
    <property type="match status" value="1"/>
</dbReference>
<dbReference type="PROSITE" id="PS00633">
    <property type="entry name" value="BROMODOMAIN_1"/>
    <property type="match status" value="1"/>
</dbReference>
<dbReference type="FunFam" id="3.40.630.30:FF:000004">
    <property type="entry name" value="Histone acetyltransferase KAT2A"/>
    <property type="match status" value="1"/>
</dbReference>
<dbReference type="Proteomes" id="UP001367676">
    <property type="component" value="Unassembled WGS sequence"/>
</dbReference>
<dbReference type="GO" id="GO:0005813">
    <property type="term" value="C:centrosome"/>
    <property type="evidence" value="ECO:0007669"/>
    <property type="project" value="UniProtKB-SubCell"/>
</dbReference>
<dbReference type="Pfam" id="PF06466">
    <property type="entry name" value="PCAF_N"/>
    <property type="match status" value="1"/>
</dbReference>
<evidence type="ECO:0000256" key="1">
    <source>
        <dbReference type="ARBA" id="ARBA00004123"/>
    </source>
</evidence>
<gene>
    <name evidence="19" type="ORF">V9T40_012849</name>
</gene>
<dbReference type="SMART" id="SM00297">
    <property type="entry name" value="BROMO"/>
    <property type="match status" value="1"/>
</dbReference>
<evidence type="ECO:0000256" key="3">
    <source>
        <dbReference type="ARBA" id="ARBA00008607"/>
    </source>
</evidence>
<dbReference type="GO" id="GO:0045944">
    <property type="term" value="P:positive regulation of transcription by RNA polymerase II"/>
    <property type="evidence" value="ECO:0007669"/>
    <property type="project" value="TreeGrafter"/>
</dbReference>
<keyword evidence="9" id="KW-0010">Activator</keyword>
<evidence type="ECO:0000256" key="10">
    <source>
        <dbReference type="ARBA" id="ARBA00023163"/>
    </source>
</evidence>
<evidence type="ECO:0000259" key="18">
    <source>
        <dbReference type="PROSITE" id="PS51186"/>
    </source>
</evidence>
<evidence type="ECO:0000259" key="17">
    <source>
        <dbReference type="PROSITE" id="PS50014"/>
    </source>
</evidence>
<feature type="compositionally biased region" description="Basic and acidic residues" evidence="16">
    <location>
        <begin position="413"/>
        <end position="438"/>
    </location>
</feature>
<dbReference type="PRINTS" id="PR00503">
    <property type="entry name" value="BROMODOMAIN"/>
</dbReference>
<evidence type="ECO:0000256" key="12">
    <source>
        <dbReference type="ARBA" id="ARBA00023242"/>
    </source>
</evidence>
<proteinExistence type="inferred from homology"/>
<evidence type="ECO:0000256" key="2">
    <source>
        <dbReference type="ARBA" id="ARBA00004300"/>
    </source>
</evidence>
<comment type="catalytic activity">
    <reaction evidence="14">
        <text>L-lysyl-[histone] + acetyl-CoA = N(6)-acetyl-L-lysyl-[histone] + CoA + H(+)</text>
        <dbReference type="Rhea" id="RHEA:21992"/>
        <dbReference type="Rhea" id="RHEA-COMP:9845"/>
        <dbReference type="Rhea" id="RHEA-COMP:11338"/>
        <dbReference type="ChEBI" id="CHEBI:15378"/>
        <dbReference type="ChEBI" id="CHEBI:29969"/>
        <dbReference type="ChEBI" id="CHEBI:57287"/>
        <dbReference type="ChEBI" id="CHEBI:57288"/>
        <dbReference type="ChEBI" id="CHEBI:61930"/>
        <dbReference type="EC" id="2.3.1.48"/>
    </reaction>
    <physiologicalReaction direction="left-to-right" evidence="14">
        <dbReference type="Rhea" id="RHEA:21993"/>
    </physiologicalReaction>
</comment>
<evidence type="ECO:0000313" key="20">
    <source>
        <dbReference type="Proteomes" id="UP001367676"/>
    </source>
</evidence>
<keyword evidence="13" id="KW-0012">Acyltransferase</keyword>
<dbReference type="InterPro" id="IPR016181">
    <property type="entry name" value="Acyl_CoA_acyltransferase"/>
</dbReference>
<dbReference type="GO" id="GO:0140672">
    <property type="term" value="C:ATAC complex"/>
    <property type="evidence" value="ECO:0007669"/>
    <property type="project" value="TreeGrafter"/>
</dbReference>
<evidence type="ECO:0000256" key="15">
    <source>
        <dbReference type="PROSITE-ProRule" id="PRU00035"/>
    </source>
</evidence>
<name>A0AAN9TBX2_9HEMI</name>
<keyword evidence="8 15" id="KW-0103">Bromodomain</keyword>
<evidence type="ECO:0000256" key="14">
    <source>
        <dbReference type="ARBA" id="ARBA00048940"/>
    </source>
</evidence>
<dbReference type="Gene3D" id="3.40.630.30">
    <property type="match status" value="1"/>
</dbReference>
<evidence type="ECO:0000256" key="4">
    <source>
        <dbReference type="ARBA" id="ARBA00013184"/>
    </source>
</evidence>
<dbReference type="EC" id="2.3.1.48" evidence="4"/>
<evidence type="ECO:0000256" key="7">
    <source>
        <dbReference type="ARBA" id="ARBA00023015"/>
    </source>
</evidence>
<evidence type="ECO:0000256" key="5">
    <source>
        <dbReference type="ARBA" id="ARBA00022679"/>
    </source>
</evidence>
<dbReference type="SUPFAM" id="SSF47370">
    <property type="entry name" value="Bromodomain"/>
    <property type="match status" value="1"/>
</dbReference>
<feature type="domain" description="Bromo" evidence="17">
    <location>
        <begin position="738"/>
        <end position="808"/>
    </location>
</feature>
<feature type="domain" description="N-acetyltransferase" evidence="18">
    <location>
        <begin position="498"/>
        <end position="644"/>
    </location>
</feature>
<comment type="caution">
    <text evidence="19">The sequence shown here is derived from an EMBL/GenBank/DDBJ whole genome shotgun (WGS) entry which is preliminary data.</text>
</comment>
<evidence type="ECO:0000256" key="9">
    <source>
        <dbReference type="ARBA" id="ARBA00023159"/>
    </source>
</evidence>
<dbReference type="Pfam" id="PF00583">
    <property type="entry name" value="Acetyltransf_1"/>
    <property type="match status" value="1"/>
</dbReference>
<dbReference type="Pfam" id="PF00439">
    <property type="entry name" value="Bromodomain"/>
    <property type="match status" value="1"/>
</dbReference>
<protein>
    <recommendedName>
        <fullName evidence="4">histone acetyltransferase</fullName>
        <ecNumber evidence="4">2.3.1.48</ecNumber>
    </recommendedName>
</protein>
<evidence type="ECO:0000256" key="6">
    <source>
        <dbReference type="ARBA" id="ARBA00022853"/>
    </source>
</evidence>
<dbReference type="CDD" id="cd04301">
    <property type="entry name" value="NAT_SF"/>
    <property type="match status" value="1"/>
</dbReference>
<feature type="region of interest" description="Disordered" evidence="16">
    <location>
        <begin position="1"/>
        <end position="51"/>
    </location>
</feature>
<dbReference type="InterPro" id="IPR018359">
    <property type="entry name" value="Bromodomain_CS"/>
</dbReference>
<dbReference type="GO" id="GO:0043992">
    <property type="term" value="F:histone H3K9 acetyltransferase activity"/>
    <property type="evidence" value="ECO:0007669"/>
    <property type="project" value="UniProtKB-ARBA"/>
</dbReference>
<keyword evidence="20" id="KW-1185">Reference proteome</keyword>
<organism evidence="19 20">
    <name type="scientific">Parthenolecanium corni</name>
    <dbReference type="NCBI Taxonomy" id="536013"/>
    <lineage>
        <taxon>Eukaryota</taxon>
        <taxon>Metazoa</taxon>
        <taxon>Ecdysozoa</taxon>
        <taxon>Arthropoda</taxon>
        <taxon>Hexapoda</taxon>
        <taxon>Insecta</taxon>
        <taxon>Pterygota</taxon>
        <taxon>Neoptera</taxon>
        <taxon>Paraneoptera</taxon>
        <taxon>Hemiptera</taxon>
        <taxon>Sternorrhyncha</taxon>
        <taxon>Coccoidea</taxon>
        <taxon>Coccidae</taxon>
        <taxon>Parthenolecanium</taxon>
    </lineage>
</organism>
<dbReference type="EMBL" id="JBBCAQ010000036">
    <property type="protein sequence ID" value="KAK7576563.1"/>
    <property type="molecule type" value="Genomic_DNA"/>
</dbReference>
<dbReference type="InterPro" id="IPR009464">
    <property type="entry name" value="PCAF_N"/>
</dbReference>
<dbReference type="InterPro" id="IPR000182">
    <property type="entry name" value="GNAT_dom"/>
</dbReference>
<evidence type="ECO:0000256" key="8">
    <source>
        <dbReference type="ARBA" id="ARBA00023117"/>
    </source>
</evidence>
<keyword evidence="10" id="KW-0804">Transcription</keyword>
<dbReference type="CDD" id="cd05509">
    <property type="entry name" value="Bromo_gcn5_like"/>
    <property type="match status" value="1"/>
</dbReference>
<comment type="subcellular location">
    <subcellularLocation>
        <location evidence="2">Cytoplasm</location>
        <location evidence="2">Cytoskeleton</location>
        <location evidence="2">Microtubule organizing center</location>
        <location evidence="2">Centrosome</location>
    </subcellularLocation>
    <subcellularLocation>
        <location evidence="1">Nucleus</location>
    </subcellularLocation>
</comment>
<keyword evidence="6" id="KW-0156">Chromatin regulator</keyword>
<keyword evidence="11" id="KW-0206">Cytoskeleton</keyword>
<comment type="similarity">
    <text evidence="3">Belongs to the acetyltransferase family. GCN5 subfamily.</text>
</comment>
<dbReference type="GO" id="GO:0005634">
    <property type="term" value="C:nucleus"/>
    <property type="evidence" value="ECO:0007669"/>
    <property type="project" value="UniProtKB-SubCell"/>
</dbReference>
<sequence>MASADASEFHNINPEIKGASRTMSSNTEATTSNLTNGTGTKPDTSGGSNQQNLAVDQKHETMIAKIQRKKQVMCSWPMQKKLLKLAVYLKCQEESCKCPGWRASSVSNKTSKVDVPLSISNGNNFSDPCHSCSHTISKHVSHVMNMPEDEINKLLSMIADMENIYLNMHREEEQCIKSVHYYLYKELKKCVSSLQKPTMLDSPVGHPPFENPSIAKAVNNFLHLKLGHVTAESFLIMQKVAKCFLHFLNHCILDKPSFRCQTINSSEAIVYKVNYMRWLIFCHMPMFCSSLPHYETTLVFGRSLLTAIFHSESNKLLDRCQADKDKFTEGQKVLFLHVPKFLSMFEEDVFAPNSPIWDKNFKKSLPSHIHSGFDKRKFYFLFILFKLFSVPQTNNDRDSYSKDPFMNITPKRRGGELNDSGSRRSDNCKPEKRKKMDNNDISDDLTEDKVKEILNNLKDPQKQPKTLLLETFARDEVARSEEADNVIKFYILGNSLTQKVSKETMMWLIGLQNVFAHQLPRMPREYITRLLFDPKHKTLALIKDNVPIGGICFRPFPTQGFTEIVFCAVSANEQVKGYGTHLMNHLKEYHIKQNILHFLTFADEFAIGYFKKQGFSKDMKLPRHIHQGFIKDYDGATLMHCQLNPRIVYTEFTSIVRKAKEIIKYTVEEQQYEAEKIHPGLSCFREGVRTIPVEAIPGIQETGWKPAARATRVSKMTEECSDPDTLTKYFKNVLNSIKNHPAAWPFQKPVDKDEVPDYYDHIKYPMDLKTMAERLKNGYYTARKLFIADMTRIFTNCRIYNLPETEYYACANQLEKYFQTKMKELGLWHK</sequence>
<keyword evidence="12" id="KW-0539">Nucleus</keyword>
<evidence type="ECO:0000256" key="11">
    <source>
        <dbReference type="ARBA" id="ARBA00023212"/>
    </source>
</evidence>
<dbReference type="AlphaFoldDB" id="A0AAN9TBX2"/>
<dbReference type="SUPFAM" id="SSF55729">
    <property type="entry name" value="Acyl-CoA N-acyltransferases (Nat)"/>
    <property type="match status" value="1"/>
</dbReference>
<evidence type="ECO:0000313" key="19">
    <source>
        <dbReference type="EMBL" id="KAK7576563.1"/>
    </source>
</evidence>
<dbReference type="PROSITE" id="PS51186">
    <property type="entry name" value="GNAT"/>
    <property type="match status" value="1"/>
</dbReference>
<evidence type="ECO:0000256" key="13">
    <source>
        <dbReference type="ARBA" id="ARBA00023315"/>
    </source>
</evidence>
<feature type="compositionally biased region" description="Polar residues" evidence="16">
    <location>
        <begin position="21"/>
        <end position="51"/>
    </location>
</feature>
<dbReference type="Gene3D" id="1.20.920.10">
    <property type="entry name" value="Bromodomain-like"/>
    <property type="match status" value="1"/>
</dbReference>
<reference evidence="19 20" key="1">
    <citation type="submission" date="2024-03" db="EMBL/GenBank/DDBJ databases">
        <title>Adaptation during the transition from Ophiocordyceps entomopathogen to insect associate is accompanied by gene loss and intensified selection.</title>
        <authorList>
            <person name="Ward C.M."/>
            <person name="Onetto C.A."/>
            <person name="Borneman A.R."/>
        </authorList>
    </citation>
    <scope>NUCLEOTIDE SEQUENCE [LARGE SCALE GENOMIC DNA]</scope>
    <source>
        <strain evidence="19">AWRI1</strain>
        <tissue evidence="19">Single Adult Female</tissue>
    </source>
</reference>
<keyword evidence="11" id="KW-0963">Cytoplasm</keyword>
<dbReference type="InterPro" id="IPR036427">
    <property type="entry name" value="Bromodomain-like_sf"/>
</dbReference>
<dbReference type="InterPro" id="IPR001487">
    <property type="entry name" value="Bromodomain"/>
</dbReference>